<feature type="domain" description="FAD-binding PCMH-type" evidence="4">
    <location>
        <begin position="147"/>
        <end position="330"/>
    </location>
</feature>
<feature type="chain" id="PRO_5034619572" description="FAD-binding PCMH-type domain-containing protein" evidence="3">
    <location>
        <begin position="21"/>
        <end position="610"/>
    </location>
</feature>
<evidence type="ECO:0000313" key="5">
    <source>
        <dbReference type="EMBL" id="KAF4631620.1"/>
    </source>
</evidence>
<dbReference type="InterPro" id="IPR016169">
    <property type="entry name" value="FAD-bd_PCMH_sub2"/>
</dbReference>
<comment type="similarity">
    <text evidence="1">Belongs to the oxygen-dependent FAD-linked oxidoreductase family.</text>
</comment>
<dbReference type="AlphaFoldDB" id="A0A8H4W4P5"/>
<dbReference type="InterPro" id="IPR012951">
    <property type="entry name" value="BBE"/>
</dbReference>
<dbReference type="PANTHER" id="PTHR13878:SF91">
    <property type="entry name" value="FAD BINDING DOMAIN PROTEIN (AFU_ORTHOLOGUE AFUA_6G12070)-RELATED"/>
    <property type="match status" value="1"/>
</dbReference>
<name>A0A8H4W4P5_9HELO</name>
<keyword evidence="2" id="KW-0560">Oxidoreductase</keyword>
<dbReference type="PROSITE" id="PS51387">
    <property type="entry name" value="FAD_PCMH"/>
    <property type="match status" value="1"/>
</dbReference>
<dbReference type="InterPro" id="IPR006094">
    <property type="entry name" value="Oxid_FAD_bind_N"/>
</dbReference>
<dbReference type="GO" id="GO:0071949">
    <property type="term" value="F:FAD binding"/>
    <property type="evidence" value="ECO:0007669"/>
    <property type="project" value="InterPro"/>
</dbReference>
<dbReference type="InterPro" id="IPR050432">
    <property type="entry name" value="FAD-linked_Oxidoreductases_BP"/>
</dbReference>
<accession>A0A8H4W4P5</accession>
<dbReference type="Gene3D" id="3.40.462.20">
    <property type="match status" value="1"/>
</dbReference>
<dbReference type="InterPro" id="IPR016166">
    <property type="entry name" value="FAD-bd_PCMH"/>
</dbReference>
<dbReference type="OrthoDB" id="9983560at2759"/>
<dbReference type="SUPFAM" id="SSF56176">
    <property type="entry name" value="FAD-binding/transporter-associated domain-like"/>
    <property type="match status" value="1"/>
</dbReference>
<dbReference type="Proteomes" id="UP000566819">
    <property type="component" value="Unassembled WGS sequence"/>
</dbReference>
<dbReference type="InterPro" id="IPR036318">
    <property type="entry name" value="FAD-bd_PCMH-like_sf"/>
</dbReference>
<dbReference type="Gene3D" id="3.30.465.10">
    <property type="match status" value="2"/>
</dbReference>
<comment type="caution">
    <text evidence="5">The sequence shown here is derived from an EMBL/GenBank/DDBJ whole genome shotgun (WGS) entry which is preliminary data.</text>
</comment>
<evidence type="ECO:0000256" key="2">
    <source>
        <dbReference type="ARBA" id="ARBA00023002"/>
    </source>
</evidence>
<evidence type="ECO:0000256" key="1">
    <source>
        <dbReference type="ARBA" id="ARBA00005466"/>
    </source>
</evidence>
<keyword evidence="3" id="KW-0732">Signal</keyword>
<dbReference type="Pfam" id="PF08031">
    <property type="entry name" value="BBE"/>
    <property type="match status" value="1"/>
</dbReference>
<reference evidence="5 6" key="1">
    <citation type="submission" date="2020-03" db="EMBL/GenBank/DDBJ databases">
        <title>Draft Genome Sequence of Cudoniella acicularis.</title>
        <authorList>
            <person name="Buettner E."/>
            <person name="Kellner H."/>
        </authorList>
    </citation>
    <scope>NUCLEOTIDE SEQUENCE [LARGE SCALE GENOMIC DNA]</scope>
    <source>
        <strain evidence="5 6">DSM 108380</strain>
    </source>
</reference>
<dbReference type="PANTHER" id="PTHR13878">
    <property type="entry name" value="GULONOLACTONE OXIDASE"/>
    <property type="match status" value="1"/>
</dbReference>
<dbReference type="Pfam" id="PF01565">
    <property type="entry name" value="FAD_binding_4"/>
    <property type="match status" value="1"/>
</dbReference>
<gene>
    <name evidence="5" type="ORF">G7Y89_g6508</name>
</gene>
<organism evidence="5 6">
    <name type="scientific">Cudoniella acicularis</name>
    <dbReference type="NCBI Taxonomy" id="354080"/>
    <lineage>
        <taxon>Eukaryota</taxon>
        <taxon>Fungi</taxon>
        <taxon>Dikarya</taxon>
        <taxon>Ascomycota</taxon>
        <taxon>Pezizomycotina</taxon>
        <taxon>Leotiomycetes</taxon>
        <taxon>Helotiales</taxon>
        <taxon>Tricladiaceae</taxon>
        <taxon>Cudoniella</taxon>
    </lineage>
</organism>
<sequence>MHPLIFIFSSFLLLLSPISAINFPYESIQLTDSDISIFPDLKFGDSSLKISTQDTPECKSFPGDPSWPADSDWSRLNSVLNGSLLHPLPLGAPCYQGPSYNLSKCQAVNSITGYTAAAREDPLAVITLWAEGGTCLPSLNATGACEQGGYPVYVINVTTVKDIQAGINFARNRNLRLVIKNAGHDFGGRSVGAGSLSIWTYHLKSFEFLPEFSIGEYKGMAVKVGAGIEAWELFNYMSIYNITVVAPGGSSVGVGGGWMAGGGHGWLTSKYGLGSDQVLSIQVVTARWEIGTFGIVTSFIMKAYPPITITQNSLNFIGAVASGNKSTTAPSERFTIYDGETFFKGVSLYYRFAKKIVDAGGIGFSYVTPLGNNRYSFTTTNSLPGLTQAQVVDLMQPLYDDLKVAGLNIANPKSLSTSPYGHQGSDGGTSQYNVRYRSRLIPRKNWEDDNLWNQTFGAIRKSIEAGFTFHGTLNGPSKKIAGWPGSSSGVNPAWRPSVMHSMLIETQAMGLTAQQADDEEAKIQDSMDLWRELTPGAGSYINEGDPGEQNWQWSFFGDLYPQLLQTKRRRDPWGLFWAITTVGSEGWEVKTEDGYPSSQNGRLCRVGYGG</sequence>
<dbReference type="EMBL" id="JAAMPI010000425">
    <property type="protein sequence ID" value="KAF4631620.1"/>
    <property type="molecule type" value="Genomic_DNA"/>
</dbReference>
<evidence type="ECO:0000259" key="4">
    <source>
        <dbReference type="PROSITE" id="PS51387"/>
    </source>
</evidence>
<protein>
    <recommendedName>
        <fullName evidence="4">FAD-binding PCMH-type domain-containing protein</fullName>
    </recommendedName>
</protein>
<proteinExistence type="inferred from homology"/>
<dbReference type="GO" id="GO:0016491">
    <property type="term" value="F:oxidoreductase activity"/>
    <property type="evidence" value="ECO:0007669"/>
    <property type="project" value="UniProtKB-KW"/>
</dbReference>
<evidence type="ECO:0000256" key="3">
    <source>
        <dbReference type="SAM" id="SignalP"/>
    </source>
</evidence>
<keyword evidence="6" id="KW-1185">Reference proteome</keyword>
<evidence type="ECO:0000313" key="6">
    <source>
        <dbReference type="Proteomes" id="UP000566819"/>
    </source>
</evidence>
<feature type="signal peptide" evidence="3">
    <location>
        <begin position="1"/>
        <end position="20"/>
    </location>
</feature>